<evidence type="ECO:0000256" key="6">
    <source>
        <dbReference type="ARBA" id="ARBA00023315"/>
    </source>
</evidence>
<comment type="subcellular location">
    <subcellularLocation>
        <location evidence="1">Cell inner membrane</location>
    </subcellularLocation>
</comment>
<keyword evidence="3" id="KW-0997">Cell inner membrane</keyword>
<dbReference type="OrthoDB" id="9801955at2"/>
<dbReference type="KEGG" id="amob:HG15A2_19390"/>
<name>A0A517MUV4_9BACT</name>
<dbReference type="EC" id="2.3.1.-" evidence="7"/>
<proteinExistence type="predicted"/>
<dbReference type="GO" id="GO:0016746">
    <property type="term" value="F:acyltransferase activity"/>
    <property type="evidence" value="ECO:0007669"/>
    <property type="project" value="UniProtKB-KW"/>
</dbReference>
<evidence type="ECO:0000313" key="7">
    <source>
        <dbReference type="EMBL" id="QDS98658.1"/>
    </source>
</evidence>
<dbReference type="InterPro" id="IPR004960">
    <property type="entry name" value="LipA_acyltrans"/>
</dbReference>
<evidence type="ECO:0000256" key="1">
    <source>
        <dbReference type="ARBA" id="ARBA00004533"/>
    </source>
</evidence>
<dbReference type="GO" id="GO:0005886">
    <property type="term" value="C:plasma membrane"/>
    <property type="evidence" value="ECO:0007669"/>
    <property type="project" value="UniProtKB-SubCell"/>
</dbReference>
<evidence type="ECO:0000256" key="3">
    <source>
        <dbReference type="ARBA" id="ARBA00022519"/>
    </source>
</evidence>
<keyword evidence="5" id="KW-0472">Membrane</keyword>
<evidence type="ECO:0000313" key="8">
    <source>
        <dbReference type="Proteomes" id="UP000319852"/>
    </source>
</evidence>
<organism evidence="7 8">
    <name type="scientific">Adhaeretor mobilis</name>
    <dbReference type="NCBI Taxonomy" id="1930276"/>
    <lineage>
        <taxon>Bacteria</taxon>
        <taxon>Pseudomonadati</taxon>
        <taxon>Planctomycetota</taxon>
        <taxon>Planctomycetia</taxon>
        <taxon>Pirellulales</taxon>
        <taxon>Lacipirellulaceae</taxon>
        <taxon>Adhaeretor</taxon>
    </lineage>
</organism>
<reference evidence="7 8" key="1">
    <citation type="submission" date="2019-02" db="EMBL/GenBank/DDBJ databases">
        <title>Deep-cultivation of Planctomycetes and their phenomic and genomic characterization uncovers novel biology.</title>
        <authorList>
            <person name="Wiegand S."/>
            <person name="Jogler M."/>
            <person name="Boedeker C."/>
            <person name="Pinto D."/>
            <person name="Vollmers J."/>
            <person name="Rivas-Marin E."/>
            <person name="Kohn T."/>
            <person name="Peeters S.H."/>
            <person name="Heuer A."/>
            <person name="Rast P."/>
            <person name="Oberbeckmann S."/>
            <person name="Bunk B."/>
            <person name="Jeske O."/>
            <person name="Meyerdierks A."/>
            <person name="Storesund J.E."/>
            <person name="Kallscheuer N."/>
            <person name="Luecker S."/>
            <person name="Lage O.M."/>
            <person name="Pohl T."/>
            <person name="Merkel B.J."/>
            <person name="Hornburger P."/>
            <person name="Mueller R.-W."/>
            <person name="Bruemmer F."/>
            <person name="Labrenz M."/>
            <person name="Spormann A.M."/>
            <person name="Op den Camp H."/>
            <person name="Overmann J."/>
            <person name="Amann R."/>
            <person name="Jetten M.S.M."/>
            <person name="Mascher T."/>
            <person name="Medema M.H."/>
            <person name="Devos D.P."/>
            <person name="Kaster A.-K."/>
            <person name="Ovreas L."/>
            <person name="Rohde M."/>
            <person name="Galperin M.Y."/>
            <person name="Jogler C."/>
        </authorList>
    </citation>
    <scope>NUCLEOTIDE SEQUENCE [LARGE SCALE GENOMIC DNA]</scope>
    <source>
        <strain evidence="7 8">HG15A2</strain>
    </source>
</reference>
<dbReference type="PANTHER" id="PTHR30606">
    <property type="entry name" value="LIPID A BIOSYNTHESIS LAUROYL ACYLTRANSFERASE"/>
    <property type="match status" value="1"/>
</dbReference>
<evidence type="ECO:0000256" key="2">
    <source>
        <dbReference type="ARBA" id="ARBA00022475"/>
    </source>
</evidence>
<keyword evidence="2" id="KW-1003">Cell membrane</keyword>
<accession>A0A517MUV4</accession>
<dbReference type="Pfam" id="PF03279">
    <property type="entry name" value="Lip_A_acyltrans"/>
    <property type="match status" value="1"/>
</dbReference>
<evidence type="ECO:0000256" key="5">
    <source>
        <dbReference type="ARBA" id="ARBA00023136"/>
    </source>
</evidence>
<dbReference type="AlphaFoldDB" id="A0A517MUV4"/>
<dbReference type="CDD" id="cd07984">
    <property type="entry name" value="LPLAT_LABLAT-like"/>
    <property type="match status" value="1"/>
</dbReference>
<dbReference type="PANTHER" id="PTHR30606:SF10">
    <property type="entry name" value="PHOSPHATIDYLINOSITOL MANNOSIDE ACYLTRANSFERASE"/>
    <property type="match status" value="1"/>
</dbReference>
<dbReference type="EMBL" id="CP036263">
    <property type="protein sequence ID" value="QDS98658.1"/>
    <property type="molecule type" value="Genomic_DNA"/>
</dbReference>
<dbReference type="Proteomes" id="UP000319852">
    <property type="component" value="Chromosome"/>
</dbReference>
<keyword evidence="6 7" id="KW-0012">Acyltransferase</keyword>
<evidence type="ECO:0000256" key="4">
    <source>
        <dbReference type="ARBA" id="ARBA00022679"/>
    </source>
</evidence>
<sequence length="312" mass="35360">MFQQLSDYSAYLAVRLVVGLVQALPLKVVDDASAPLARLMWRVLRIRKKVVQQNLQIAFPQASSEEHEQIALGMWRHLFLMIAEIAHASRKVHRTNWREQSSIPDMPTLVRQMLSGRPTVIISGHLGNFELGGYLLGLHGFPTHTIARKLDNPYLDRWVTEFRGKTGQHMLPKNDSSRQIAHLLESGGTLVLLGDQYAGDTACWVDFFGKPASTHKAVAVFTLSGQAPTAISAVLRKGGPLHFEMCLADLVDPMVDDFQKGTIPALTQWYTDGLEQLVRKAPEQYWWVHRRWKGTPTDRRERRRKRRAKPAA</sequence>
<dbReference type="GO" id="GO:0009247">
    <property type="term" value="P:glycolipid biosynthetic process"/>
    <property type="evidence" value="ECO:0007669"/>
    <property type="project" value="UniProtKB-ARBA"/>
</dbReference>
<gene>
    <name evidence="7" type="primary">htrB</name>
    <name evidence="7" type="ORF">HG15A2_19390</name>
</gene>
<keyword evidence="4 7" id="KW-0808">Transferase</keyword>
<dbReference type="RefSeq" id="WP_145059880.1">
    <property type="nucleotide sequence ID" value="NZ_CP036263.1"/>
</dbReference>
<protein>
    <submittedName>
        <fullName evidence="7">Lipid A biosynthesis lauroyl acyltransferase</fullName>
        <ecNumber evidence="7">2.3.1.-</ecNumber>
    </submittedName>
</protein>
<keyword evidence="8" id="KW-1185">Reference proteome</keyword>